<evidence type="ECO:0000256" key="1">
    <source>
        <dbReference type="PROSITE-ProRule" id="PRU00723"/>
    </source>
</evidence>
<name>A0A812RA11_9DINO</name>
<feature type="zinc finger region" description="C3H1-type" evidence="1">
    <location>
        <begin position="139"/>
        <end position="168"/>
    </location>
</feature>
<feature type="region of interest" description="Disordered" evidence="2">
    <location>
        <begin position="1"/>
        <end position="80"/>
    </location>
</feature>
<dbReference type="InterPro" id="IPR000571">
    <property type="entry name" value="Znf_CCCH"/>
</dbReference>
<proteinExistence type="predicted"/>
<accession>A0A812RA11</accession>
<evidence type="ECO:0000313" key="5">
    <source>
        <dbReference type="Proteomes" id="UP000604046"/>
    </source>
</evidence>
<dbReference type="PROSITE" id="PS50103">
    <property type="entry name" value="ZF_C3H1"/>
    <property type="match status" value="2"/>
</dbReference>
<dbReference type="OrthoDB" id="411372at2759"/>
<comment type="caution">
    <text evidence="4">The sequence shown here is derived from an EMBL/GenBank/DDBJ whole genome shotgun (WGS) entry which is preliminary data.</text>
</comment>
<feature type="zinc finger region" description="C3H1-type" evidence="1">
    <location>
        <begin position="83"/>
        <end position="109"/>
    </location>
</feature>
<sequence length="308" mass="33487">MVSLNDLDEQIGALEESTEEESAEASGPATVSPPKERPVAEHAPPKKEPKKAPKKAPKAKSAEDPGTAAGDEAPTKKRRKDKASRNAVCFRYFEGTCRFEDCKFLHVSPQKLTDEERAQVLHELPLRKFSQKLADVIAGLNIPRCKDFHQRGGCKRPPGRCHFWHLTDASAARWAGFNFWCEAVELPVQAFTSQDQMLEQGMSSQSLTANGPAFHSWGGWGSKAQVLREAVEAVEVAQSAAAVAGVAALAVAVAAVASAWNPGKISVCRFCTVFSLCGHRRRDGVRLAGDQGERSEFCSEKEETQAAQ</sequence>
<protein>
    <submittedName>
        <fullName evidence="4">Yop-1 protein</fullName>
    </submittedName>
</protein>
<evidence type="ECO:0000259" key="3">
    <source>
        <dbReference type="PROSITE" id="PS50103"/>
    </source>
</evidence>
<reference evidence="4" key="1">
    <citation type="submission" date="2021-02" db="EMBL/GenBank/DDBJ databases">
        <authorList>
            <person name="Dougan E. K."/>
            <person name="Rhodes N."/>
            <person name="Thang M."/>
            <person name="Chan C."/>
        </authorList>
    </citation>
    <scope>NUCLEOTIDE SEQUENCE</scope>
</reference>
<feature type="compositionally biased region" description="Basic and acidic residues" evidence="2">
    <location>
        <begin position="34"/>
        <end position="51"/>
    </location>
</feature>
<evidence type="ECO:0000256" key="2">
    <source>
        <dbReference type="SAM" id="MobiDB-lite"/>
    </source>
</evidence>
<evidence type="ECO:0000313" key="4">
    <source>
        <dbReference type="EMBL" id="CAE7425182.1"/>
    </source>
</evidence>
<keyword evidence="1" id="KW-0479">Metal-binding</keyword>
<feature type="domain" description="C3H1-type" evidence="3">
    <location>
        <begin position="139"/>
        <end position="168"/>
    </location>
</feature>
<keyword evidence="1" id="KW-0862">Zinc</keyword>
<gene>
    <name evidence="4" type="primary">yop-1</name>
    <name evidence="4" type="ORF">SNAT2548_LOCUS23135</name>
</gene>
<feature type="domain" description="C3H1-type" evidence="3">
    <location>
        <begin position="83"/>
        <end position="109"/>
    </location>
</feature>
<dbReference type="SMART" id="SM00356">
    <property type="entry name" value="ZnF_C3H1"/>
    <property type="match status" value="2"/>
</dbReference>
<dbReference type="AlphaFoldDB" id="A0A812RA11"/>
<dbReference type="Gene3D" id="4.10.1000.10">
    <property type="entry name" value="Zinc finger, CCCH-type"/>
    <property type="match status" value="1"/>
</dbReference>
<dbReference type="GO" id="GO:0008270">
    <property type="term" value="F:zinc ion binding"/>
    <property type="evidence" value="ECO:0007669"/>
    <property type="project" value="UniProtKB-KW"/>
</dbReference>
<dbReference type="EMBL" id="CAJNDS010002312">
    <property type="protein sequence ID" value="CAE7425182.1"/>
    <property type="molecule type" value="Genomic_DNA"/>
</dbReference>
<keyword evidence="5" id="KW-1185">Reference proteome</keyword>
<keyword evidence="1" id="KW-0863">Zinc-finger</keyword>
<organism evidence="4 5">
    <name type="scientific">Symbiodinium natans</name>
    <dbReference type="NCBI Taxonomy" id="878477"/>
    <lineage>
        <taxon>Eukaryota</taxon>
        <taxon>Sar</taxon>
        <taxon>Alveolata</taxon>
        <taxon>Dinophyceae</taxon>
        <taxon>Suessiales</taxon>
        <taxon>Symbiodiniaceae</taxon>
        <taxon>Symbiodinium</taxon>
    </lineage>
</organism>
<dbReference type="Proteomes" id="UP000604046">
    <property type="component" value="Unassembled WGS sequence"/>
</dbReference>